<keyword evidence="2" id="KW-1185">Reference proteome</keyword>
<name>A0A9K3GQM0_9EUKA</name>
<protein>
    <submittedName>
        <fullName evidence="1">Uncharacterized protein</fullName>
    </submittedName>
</protein>
<evidence type="ECO:0000313" key="2">
    <source>
        <dbReference type="Proteomes" id="UP000265618"/>
    </source>
</evidence>
<feature type="non-terminal residue" evidence="1">
    <location>
        <position position="52"/>
    </location>
</feature>
<accession>A0A9K3GQM0</accession>
<dbReference type="Proteomes" id="UP000265618">
    <property type="component" value="Unassembled WGS sequence"/>
</dbReference>
<proteinExistence type="predicted"/>
<organism evidence="1 2">
    <name type="scientific">Kipferlia bialata</name>
    <dbReference type="NCBI Taxonomy" id="797122"/>
    <lineage>
        <taxon>Eukaryota</taxon>
        <taxon>Metamonada</taxon>
        <taxon>Carpediemonas-like organisms</taxon>
        <taxon>Kipferlia</taxon>
    </lineage>
</organism>
<gene>
    <name evidence="1" type="ORF">KIPB_015339</name>
</gene>
<evidence type="ECO:0000313" key="1">
    <source>
        <dbReference type="EMBL" id="GIQ91887.1"/>
    </source>
</evidence>
<dbReference type="EMBL" id="BDIP01008521">
    <property type="protein sequence ID" value="GIQ91887.1"/>
    <property type="molecule type" value="Genomic_DNA"/>
</dbReference>
<dbReference type="AlphaFoldDB" id="A0A9K3GQM0"/>
<feature type="non-terminal residue" evidence="1">
    <location>
        <position position="1"/>
    </location>
</feature>
<reference evidence="1 2" key="1">
    <citation type="journal article" date="2018" name="PLoS ONE">
        <title>The draft genome of Kipferlia bialata reveals reductive genome evolution in fornicate parasites.</title>
        <authorList>
            <person name="Tanifuji G."/>
            <person name="Takabayashi S."/>
            <person name="Kume K."/>
            <person name="Takagi M."/>
            <person name="Nakayama T."/>
            <person name="Kamikawa R."/>
            <person name="Inagaki Y."/>
            <person name="Hashimoto T."/>
        </authorList>
    </citation>
    <scope>NUCLEOTIDE SEQUENCE [LARGE SCALE GENOMIC DNA]</scope>
    <source>
        <strain evidence="1">NY0173</strain>
    </source>
</reference>
<sequence length="52" mass="5850">NLFMMSAFSASGIPVILSYYCQNLIHTAVALARKIRPESRLYDPVVHLNTVQ</sequence>
<comment type="caution">
    <text evidence="1">The sequence shown here is derived from an EMBL/GenBank/DDBJ whole genome shotgun (WGS) entry which is preliminary data.</text>
</comment>